<evidence type="ECO:0000313" key="10">
    <source>
        <dbReference type="Proteomes" id="UP000018144"/>
    </source>
</evidence>
<evidence type="ECO:0000256" key="2">
    <source>
        <dbReference type="ARBA" id="ARBA00022737"/>
    </source>
</evidence>
<keyword evidence="10" id="KW-1185">Reference proteome</keyword>
<protein>
    <recommendedName>
        <fullName evidence="5">General transcription factor TFIIB</fullName>
    </recommendedName>
</protein>
<evidence type="ECO:0000256" key="6">
    <source>
        <dbReference type="PROSITE-ProRule" id="PRU00469"/>
    </source>
</evidence>
<dbReference type="GO" id="GO:0070897">
    <property type="term" value="P:transcription preinitiation complex assembly"/>
    <property type="evidence" value="ECO:0007669"/>
    <property type="project" value="InterPro"/>
</dbReference>
<dbReference type="GO" id="GO:0003743">
    <property type="term" value="F:translation initiation factor activity"/>
    <property type="evidence" value="ECO:0007669"/>
    <property type="project" value="UniProtKB-KW"/>
</dbReference>
<feature type="region of interest" description="Disordered" evidence="7">
    <location>
        <begin position="334"/>
        <end position="442"/>
    </location>
</feature>
<sequence length="482" mass="52318">MSQFGYDLLLKKAAVQLICPECREDPADIVEEPSSGDIACGSCGLIIEGGVVDQRSEWRTFAQDDKERGSDPNRVGDGGSMLLHGSQLSTLVSFTGDSSVQLSKTQAAISKDKENEKLTNMYRSVEVFSSAGRLSANVVECAKGVAKAAVDNAWFASFPNEAALAFIFEGAKRAGEPRSLKDMEAIAGFKCMKGIKKYVALLQKGLTASGNSVTTGASKATAPKDFMPRFAQQIKLPVWAETIAVQIATAVLDVGTLGSRNPRNVAASCLYLASHLVGMPRAIAEIYPLAQQQKATIQKSVKLIHEDKNSVLANKFWPKDPRIKVENWDQINDTTWFSKTPSPPSKGSKKKAATGSQVQPPPLGRSEGPTPQILPIVQHVTIPTGYTGGHNKNTKPGSYMTGTPQSQVYTSTHTTGQTDHQSTPANRKRKAEDEPEEAKPVIKKWKIAPQPYNKESLKKKQYFVWKGLYLPAPMSPSPKKEA</sequence>
<evidence type="ECO:0000256" key="7">
    <source>
        <dbReference type="SAM" id="MobiDB-lite"/>
    </source>
</evidence>
<feature type="domain" description="TFIIB-type" evidence="8">
    <location>
        <begin position="15"/>
        <end position="48"/>
    </location>
</feature>
<dbReference type="EMBL" id="HF936073">
    <property type="protein sequence ID" value="CCX14890.1"/>
    <property type="molecule type" value="Genomic_DNA"/>
</dbReference>
<evidence type="ECO:0000313" key="9">
    <source>
        <dbReference type="EMBL" id="CCX14890.1"/>
    </source>
</evidence>
<evidence type="ECO:0000256" key="4">
    <source>
        <dbReference type="ARBA" id="ARBA00023163"/>
    </source>
</evidence>
<dbReference type="PRINTS" id="PR00685">
    <property type="entry name" value="TIFACTORIIB"/>
</dbReference>
<dbReference type="STRING" id="1076935.U4LA49"/>
<dbReference type="InterPro" id="IPR000812">
    <property type="entry name" value="TFIIB"/>
</dbReference>
<dbReference type="Gene3D" id="1.10.472.170">
    <property type="match status" value="1"/>
</dbReference>
<dbReference type="InterPro" id="IPR013763">
    <property type="entry name" value="Cyclin-like_dom"/>
</dbReference>
<dbReference type="PROSITE" id="PS51134">
    <property type="entry name" value="ZF_TFIIB"/>
    <property type="match status" value="1"/>
</dbReference>
<evidence type="ECO:0000256" key="5">
    <source>
        <dbReference type="ARBA" id="ARBA00031706"/>
    </source>
</evidence>
<keyword evidence="6" id="KW-0863">Zinc-finger</keyword>
<keyword evidence="4" id="KW-0804">Transcription</keyword>
<reference evidence="9 10" key="1">
    <citation type="journal article" date="2013" name="PLoS Genet.">
        <title>The genome and development-dependent transcriptomes of Pyronema confluens: a window into fungal evolution.</title>
        <authorList>
            <person name="Traeger S."/>
            <person name="Altegoer F."/>
            <person name="Freitag M."/>
            <person name="Gabaldon T."/>
            <person name="Kempken F."/>
            <person name="Kumar A."/>
            <person name="Marcet-Houben M."/>
            <person name="Poggeler S."/>
            <person name="Stajich J.E."/>
            <person name="Nowrousian M."/>
        </authorList>
    </citation>
    <scope>NUCLEOTIDE SEQUENCE [LARGE SCALE GENOMIC DNA]</scope>
    <source>
        <strain evidence="10">CBS 100304</strain>
        <tissue evidence="9">Vegetative mycelium</tissue>
    </source>
</reference>
<dbReference type="Pfam" id="PF00382">
    <property type="entry name" value="TFIIB"/>
    <property type="match status" value="1"/>
</dbReference>
<dbReference type="GO" id="GO:0006367">
    <property type="term" value="P:transcription initiation at RNA polymerase II promoter"/>
    <property type="evidence" value="ECO:0007669"/>
    <property type="project" value="TreeGrafter"/>
</dbReference>
<feature type="compositionally biased region" description="Polar residues" evidence="7">
    <location>
        <begin position="390"/>
        <end position="425"/>
    </location>
</feature>
<dbReference type="PANTHER" id="PTHR11618">
    <property type="entry name" value="TRANSCRIPTION INITIATION FACTOR IIB-RELATED"/>
    <property type="match status" value="1"/>
</dbReference>
<organism evidence="9 10">
    <name type="scientific">Pyronema omphalodes (strain CBS 100304)</name>
    <name type="common">Pyronema confluens</name>
    <dbReference type="NCBI Taxonomy" id="1076935"/>
    <lineage>
        <taxon>Eukaryota</taxon>
        <taxon>Fungi</taxon>
        <taxon>Dikarya</taxon>
        <taxon>Ascomycota</taxon>
        <taxon>Pezizomycotina</taxon>
        <taxon>Pezizomycetes</taxon>
        <taxon>Pezizales</taxon>
        <taxon>Pyronemataceae</taxon>
        <taxon>Pyronema</taxon>
    </lineage>
</organism>
<dbReference type="GO" id="GO:0097550">
    <property type="term" value="C:transcription preinitiation complex"/>
    <property type="evidence" value="ECO:0007669"/>
    <property type="project" value="TreeGrafter"/>
</dbReference>
<dbReference type="PANTHER" id="PTHR11618:SF13">
    <property type="entry name" value="TRANSCRIPTION INITIATION FACTOR IIB"/>
    <property type="match status" value="1"/>
</dbReference>
<evidence type="ECO:0000256" key="3">
    <source>
        <dbReference type="ARBA" id="ARBA00023015"/>
    </source>
</evidence>
<keyword evidence="3" id="KW-0805">Transcription regulation</keyword>
<keyword evidence="9" id="KW-0396">Initiation factor</keyword>
<keyword evidence="6" id="KW-0479">Metal-binding</keyword>
<dbReference type="Pfam" id="PF08271">
    <property type="entry name" value="Zn_Ribbon_TF"/>
    <property type="match status" value="1"/>
</dbReference>
<dbReference type="AlphaFoldDB" id="U4LA49"/>
<dbReference type="InterPro" id="IPR013137">
    <property type="entry name" value="Znf_TFIIB"/>
</dbReference>
<proteinExistence type="inferred from homology"/>
<dbReference type="GO" id="GO:0005634">
    <property type="term" value="C:nucleus"/>
    <property type="evidence" value="ECO:0007669"/>
    <property type="project" value="TreeGrafter"/>
</dbReference>
<dbReference type="eggNOG" id="KOG1597">
    <property type="taxonomic scope" value="Eukaryota"/>
</dbReference>
<dbReference type="GO" id="GO:0017025">
    <property type="term" value="F:TBP-class protein binding"/>
    <property type="evidence" value="ECO:0007669"/>
    <property type="project" value="InterPro"/>
</dbReference>
<dbReference type="SUPFAM" id="SSF47954">
    <property type="entry name" value="Cyclin-like"/>
    <property type="match status" value="1"/>
</dbReference>
<accession>U4LA49</accession>
<keyword evidence="6" id="KW-0862">Zinc</keyword>
<dbReference type="OrthoDB" id="25790at2759"/>
<keyword evidence="2" id="KW-0677">Repeat</keyword>
<comment type="similarity">
    <text evidence="1">Belongs to the TFIIB family.</text>
</comment>
<evidence type="ECO:0000256" key="1">
    <source>
        <dbReference type="ARBA" id="ARBA00010857"/>
    </source>
</evidence>
<name>U4LA49_PYROM</name>
<keyword evidence="9" id="KW-0648">Protein biosynthesis</keyword>
<dbReference type="GO" id="GO:0008270">
    <property type="term" value="F:zinc ion binding"/>
    <property type="evidence" value="ECO:0007669"/>
    <property type="project" value="UniProtKB-KW"/>
</dbReference>
<dbReference type="SUPFAM" id="SSF57783">
    <property type="entry name" value="Zinc beta-ribbon"/>
    <property type="match status" value="1"/>
</dbReference>
<evidence type="ECO:0000259" key="8">
    <source>
        <dbReference type="PROSITE" id="PS51134"/>
    </source>
</evidence>
<dbReference type="InterPro" id="IPR013150">
    <property type="entry name" value="TFIIB_cyclin"/>
</dbReference>
<dbReference type="GO" id="GO:0016251">
    <property type="term" value="F:RNA polymerase II general transcription initiation factor activity"/>
    <property type="evidence" value="ECO:0007669"/>
    <property type="project" value="TreeGrafter"/>
</dbReference>
<dbReference type="SMART" id="SM00385">
    <property type="entry name" value="CYCLIN"/>
    <property type="match status" value="1"/>
</dbReference>
<dbReference type="InterPro" id="IPR036915">
    <property type="entry name" value="Cyclin-like_sf"/>
</dbReference>
<gene>
    <name evidence="9" type="ORF">PCON_01116</name>
</gene>
<dbReference type="Proteomes" id="UP000018144">
    <property type="component" value="Unassembled WGS sequence"/>
</dbReference>
<dbReference type="Gene3D" id="1.10.472.10">
    <property type="entry name" value="Cyclin-like"/>
    <property type="match status" value="1"/>
</dbReference>